<name>A0A4V3RXR5_9PROT</name>
<dbReference type="SUPFAM" id="SSF56801">
    <property type="entry name" value="Acetyl-CoA synthetase-like"/>
    <property type="match status" value="1"/>
</dbReference>
<keyword evidence="11" id="KW-1185">Reference proteome</keyword>
<evidence type="ECO:0000256" key="6">
    <source>
        <dbReference type="ARBA" id="ARBA00066616"/>
    </source>
</evidence>
<comment type="catalytic activity">
    <reaction evidence="5">
        <text>3-(methylsulfanyl)propanoate + ATP + CoA = 3-(methylsulfanyl)propanoyl-CoA + AMP + diphosphate</text>
        <dbReference type="Rhea" id="RHEA:43052"/>
        <dbReference type="ChEBI" id="CHEBI:30616"/>
        <dbReference type="ChEBI" id="CHEBI:33019"/>
        <dbReference type="ChEBI" id="CHEBI:49016"/>
        <dbReference type="ChEBI" id="CHEBI:57287"/>
        <dbReference type="ChEBI" id="CHEBI:82815"/>
        <dbReference type="ChEBI" id="CHEBI:456215"/>
        <dbReference type="EC" id="6.2.1.44"/>
    </reaction>
    <physiologicalReaction direction="left-to-right" evidence="5">
        <dbReference type="Rhea" id="RHEA:43053"/>
    </physiologicalReaction>
</comment>
<dbReference type="EMBL" id="SRXW01000006">
    <property type="protein sequence ID" value="TGY87449.1"/>
    <property type="molecule type" value="Genomic_DNA"/>
</dbReference>
<dbReference type="Proteomes" id="UP000308054">
    <property type="component" value="Unassembled WGS sequence"/>
</dbReference>
<dbReference type="NCBIfam" id="NF004837">
    <property type="entry name" value="PRK06187.1"/>
    <property type="match status" value="1"/>
</dbReference>
<dbReference type="PROSITE" id="PS00455">
    <property type="entry name" value="AMP_BINDING"/>
    <property type="match status" value="1"/>
</dbReference>
<dbReference type="Pfam" id="PF13193">
    <property type="entry name" value="AMP-binding_C"/>
    <property type="match status" value="1"/>
</dbReference>
<proteinExistence type="inferred from homology"/>
<dbReference type="GO" id="GO:0016874">
    <property type="term" value="F:ligase activity"/>
    <property type="evidence" value="ECO:0007669"/>
    <property type="project" value="UniProtKB-KW"/>
</dbReference>
<evidence type="ECO:0000313" key="11">
    <source>
        <dbReference type="Proteomes" id="UP000308054"/>
    </source>
</evidence>
<organism evidence="10 11">
    <name type="scientific">Marinicauda algicola</name>
    <dbReference type="NCBI Taxonomy" id="2029849"/>
    <lineage>
        <taxon>Bacteria</taxon>
        <taxon>Pseudomonadati</taxon>
        <taxon>Pseudomonadota</taxon>
        <taxon>Alphaproteobacteria</taxon>
        <taxon>Maricaulales</taxon>
        <taxon>Maricaulaceae</taxon>
        <taxon>Marinicauda</taxon>
    </lineage>
</organism>
<evidence type="ECO:0000256" key="1">
    <source>
        <dbReference type="ARBA" id="ARBA00006432"/>
    </source>
</evidence>
<dbReference type="Pfam" id="PF00501">
    <property type="entry name" value="AMP-binding"/>
    <property type="match status" value="1"/>
</dbReference>
<dbReference type="CDD" id="cd12119">
    <property type="entry name" value="ttLC_FACS_AlkK_like"/>
    <property type="match status" value="1"/>
</dbReference>
<dbReference type="EC" id="6.2.1.44" evidence="6"/>
<dbReference type="FunFam" id="3.30.300.30:FF:000008">
    <property type="entry name" value="2,3-dihydroxybenzoate-AMP ligase"/>
    <property type="match status" value="1"/>
</dbReference>
<dbReference type="InterPro" id="IPR025110">
    <property type="entry name" value="AMP-bd_C"/>
</dbReference>
<dbReference type="InterPro" id="IPR045851">
    <property type="entry name" value="AMP-bd_C_sf"/>
</dbReference>
<keyword evidence="2 10" id="KW-0436">Ligase</keyword>
<dbReference type="GO" id="GO:0006631">
    <property type="term" value="P:fatty acid metabolic process"/>
    <property type="evidence" value="ECO:0007669"/>
    <property type="project" value="UniProtKB-KW"/>
</dbReference>
<dbReference type="PANTHER" id="PTHR43859:SF4">
    <property type="entry name" value="BUTANOATE--COA LIGASE AAE1-RELATED"/>
    <property type="match status" value="1"/>
</dbReference>
<keyword evidence="4" id="KW-0443">Lipid metabolism</keyword>
<evidence type="ECO:0000256" key="2">
    <source>
        <dbReference type="ARBA" id="ARBA00022598"/>
    </source>
</evidence>
<evidence type="ECO:0000256" key="7">
    <source>
        <dbReference type="ARBA" id="ARBA00067668"/>
    </source>
</evidence>
<evidence type="ECO:0000256" key="5">
    <source>
        <dbReference type="ARBA" id="ARBA00051915"/>
    </source>
</evidence>
<dbReference type="Gene3D" id="3.30.300.30">
    <property type="match status" value="1"/>
</dbReference>
<comment type="caution">
    <text evidence="10">The sequence shown here is derived from an EMBL/GenBank/DDBJ whole genome shotgun (WGS) entry which is preliminary data.</text>
</comment>
<evidence type="ECO:0000259" key="8">
    <source>
        <dbReference type="Pfam" id="PF00501"/>
    </source>
</evidence>
<dbReference type="InterPro" id="IPR000873">
    <property type="entry name" value="AMP-dep_synth/lig_dom"/>
</dbReference>
<dbReference type="PANTHER" id="PTHR43859">
    <property type="entry name" value="ACYL-ACTIVATING ENZYME"/>
    <property type="match status" value="1"/>
</dbReference>
<reference evidence="10 11" key="1">
    <citation type="journal article" date="2017" name="Int. J. Syst. Evol. Microbiol.">
        <title>Marinicauda algicola sp. nov., isolated from a marine red alga Rhodosorus marinus.</title>
        <authorList>
            <person name="Jeong S.E."/>
            <person name="Jeon S.H."/>
            <person name="Chun B.H."/>
            <person name="Kim D.W."/>
            <person name="Jeon C.O."/>
        </authorList>
    </citation>
    <scope>NUCLEOTIDE SEQUENCE [LARGE SCALE GENOMIC DNA]</scope>
    <source>
        <strain evidence="10 11">JCM 31718</strain>
    </source>
</reference>
<evidence type="ECO:0000256" key="4">
    <source>
        <dbReference type="ARBA" id="ARBA00023098"/>
    </source>
</evidence>
<feature type="domain" description="AMP-binding enzyme C-terminal" evidence="9">
    <location>
        <begin position="451"/>
        <end position="525"/>
    </location>
</feature>
<feature type="domain" description="AMP-dependent synthetase/ligase" evidence="8">
    <location>
        <begin position="21"/>
        <end position="401"/>
    </location>
</feature>
<dbReference type="AlphaFoldDB" id="A0A4V3RXR5"/>
<dbReference type="InterPro" id="IPR020845">
    <property type="entry name" value="AMP-binding_CS"/>
</dbReference>
<dbReference type="RefSeq" id="WP_135997422.1">
    <property type="nucleotide sequence ID" value="NZ_CP071057.1"/>
</dbReference>
<dbReference type="OrthoDB" id="6187882at2"/>
<dbReference type="Gene3D" id="3.40.50.12780">
    <property type="entry name" value="N-terminal domain of ligase-like"/>
    <property type="match status" value="1"/>
</dbReference>
<dbReference type="InterPro" id="IPR042099">
    <property type="entry name" value="ANL_N_sf"/>
</dbReference>
<keyword evidence="3" id="KW-0276">Fatty acid metabolism</keyword>
<accession>A0A4V3RXR5</accession>
<comment type="similarity">
    <text evidence="1">Belongs to the ATP-dependent AMP-binding enzyme family.</text>
</comment>
<sequence>MLRGQMMNRQLMISSILVHAALNHGGREIVSRLPDTGAIHRYGWKDCHDRAMRLANALKAIKTRPGDRVATIAWNTHRHLELYYAVSGMGSVIHTVNPRLGPEQIAWIINHAKARHVFFDVTFAPIVDAIAKSCKTVKRWVVMTDEAHKPDMKTRPDVYETLLNNAEPHYDWPEFDENTAAGLCYTSGTTGEPKGALYSHRSTVLHALMSLSTDTIGVGAHGVIMPVVPMFHVNAWGVPYASAMAGAKLVFPGAQLDGKSVQELIETEQVSQVLGVPTVWLGLLQYLRESGKRIDSVDKVLMGGSAMPEALLRAYQDEYGVDMQQGWGMTEMSPLGTVGKLLPKHDDLSEDEKVKIKLKQGRLVYGVEMRTVDDEGNVLPRDGQSAGHIQVRGPWIIDSYYRGAGPEAFTDDGWFRTGDVGHIDEDGYMTITDRSKDVIKSGGEWISSIDLENAAMGHPDVAMAAAIGMPHPKWQERPLLIVQPKKGTTPTAESIREYLAERVPKWWLPDGVEFIEEMPLGATGKILKTKLREMFKDYQFPETGDA</sequence>
<gene>
    <name evidence="10" type="ORF">E5163_15395</name>
</gene>
<evidence type="ECO:0000259" key="9">
    <source>
        <dbReference type="Pfam" id="PF13193"/>
    </source>
</evidence>
<protein>
    <recommendedName>
        <fullName evidence="7">3-methylmercaptopropionyl-CoA ligase</fullName>
        <ecNumber evidence="6">6.2.1.44</ecNumber>
    </recommendedName>
</protein>
<evidence type="ECO:0000256" key="3">
    <source>
        <dbReference type="ARBA" id="ARBA00022832"/>
    </source>
</evidence>
<evidence type="ECO:0000313" key="10">
    <source>
        <dbReference type="EMBL" id="TGY87449.1"/>
    </source>
</evidence>